<dbReference type="InterPro" id="IPR008964">
    <property type="entry name" value="Invasin/intimin_cell_adhesion"/>
</dbReference>
<gene>
    <name evidence="1" type="ORF">V466_14940</name>
</gene>
<evidence type="ECO:0000313" key="1">
    <source>
        <dbReference type="EMBL" id="KDD68338.1"/>
    </source>
</evidence>
<proteinExistence type="predicted"/>
<sequence length="1345" mass="146093">MGKPIILANENLVLDGEFEKGFSHWKKGPVNQDWLGTSSETYEGILISFLKAGNKSSVSQSLTIPKDPGAQARYVLSFLCEMRHTEAGRLVVSIDGQQETLEILLLPGKPRDLEEDQARLKSGQPLVFKPIEYEVDLDLPFLGQDTITVSVFSPPNELGDYTSQVCITRIKLLLHLEPAQMQRLILDDEPVLPSGTLHLCLGAAASFTHRLKFDLAPDNTWLGTKAALTSNDNPQEAIVTTPGWGVDHPLEDQWRLDCPWIGDEEPYLFSINLLNQYTAEPYPITVSLGHHRLVFRDVQEAAYYPIPGQSVCLGVRVASYYTGQFLSGRTVNWTVTATGVKSAAVTNTDGWAYFPFEPTDAGEYDIQASVDSPYYATGVETRTLKVRVLATDPWKEVLAVVEEQGTPWEERIGYPNRGSTYQVHVKLPAVLSGTDVSLHWSGDSVEQLGVTVNPALETPVPVDGSDVLWTLTSEDRLDGRFELSLACSKLLLPSPKKRMSLARNLVKIGDVREANRFPVVDEQESALLRVQVLHVVASGDGGPVINALVDWETPEATVSTVTGRGGWASLLYTPKRAEPHDITAKVRAHTEAVPIEQPFNVKPLATSPWKSEVKILLDNVEVDRVALGVLCRRGQTHTLKVAPVSGSSWVGKNISLHWRGAAPDIGLVPGDLGTPKPLLANGVEWTLVSEANTSLSSLFELELRLDGVSTVRELSGRLASVDLTEEVSLVLDQVPATLDGQTLYPCLGALHRLNVQPNALSPLVGLMSSLTWSGTPAEQLGATVKPDLNLPQPISDAGALWTLDFTASEKPGLFALALALPQLDFVATANPMALAHNKVRIETFRESPVDPVVGQDPAWQWVRVFSHFTGNAVDQVPVTWTTSESSSEAKTDDDGWSGFAYAPAAGNLEHRVEALVVSPYDGYQEQRAMTVTALASDPWEGLRVSFDKQPFQPWGEKTWFPRRKGEHSVDLEAASNSPLFGHPLTLGMTGTGPAELGIRFLSEGLGVPRPFYDAGLQYLFNVGDLKDGSFALRLSSERLASLSPANAMSLGEGSQVVKIAERQRVNQTLLWGAQVSEQITVVSRITGKPMSGLTVTWRSPDLGVTTSITNFYGVAKIRFMPATPGAFELTASVGDALNSDSVSLPFYLSEPRQIKELVSDDPPGYPGQERTARVLVISANTDEPLVNVEVMWEYDNTSLAPTLTDADGKATVRFTPGVSGEAVLWASVKGGQAGWDTKSLVLTVLEASHAAVESVVASVNPVPVNTFVTMTAQIVDKETRQPMSDRGILVSNNGAPFTDATTDRNGQYLHYWRPMDTSDVVSLAVKVENSDGSSDIGAVDVTVVD</sequence>
<dbReference type="SUPFAM" id="SSF49373">
    <property type="entry name" value="Invasin/intimin cell-adhesion fragments"/>
    <property type="match status" value="2"/>
</dbReference>
<protein>
    <recommendedName>
        <fullName evidence="3">Big-1 domain-containing protein</fullName>
    </recommendedName>
</protein>
<comment type="caution">
    <text evidence="1">The sequence shown here is derived from an EMBL/GenBank/DDBJ whole genome shotgun (WGS) entry which is preliminary data.</text>
</comment>
<accession>A0A059L1X9</accession>
<organism evidence="1 2">
    <name type="scientific">Pseudomonas mandelii PD30</name>
    <dbReference type="NCBI Taxonomy" id="1419583"/>
    <lineage>
        <taxon>Bacteria</taxon>
        <taxon>Pseudomonadati</taxon>
        <taxon>Pseudomonadota</taxon>
        <taxon>Gammaproteobacteria</taxon>
        <taxon>Pseudomonadales</taxon>
        <taxon>Pseudomonadaceae</taxon>
        <taxon>Pseudomonas</taxon>
    </lineage>
</organism>
<dbReference type="InterPro" id="IPR013783">
    <property type="entry name" value="Ig-like_fold"/>
</dbReference>
<dbReference type="EMBL" id="AZQQ01000078">
    <property type="protein sequence ID" value="KDD68338.1"/>
    <property type="molecule type" value="Genomic_DNA"/>
</dbReference>
<dbReference type="Proteomes" id="UP000026739">
    <property type="component" value="Unassembled WGS sequence"/>
</dbReference>
<dbReference type="Gene3D" id="2.60.40.10">
    <property type="entry name" value="Immunoglobulins"/>
    <property type="match status" value="3"/>
</dbReference>
<dbReference type="RefSeq" id="WP_050482815.1">
    <property type="nucleotide sequence ID" value="NZ_AZQQ01000078.1"/>
</dbReference>
<evidence type="ECO:0000313" key="2">
    <source>
        <dbReference type="Proteomes" id="UP000026739"/>
    </source>
</evidence>
<dbReference type="eggNOG" id="ENOG5031TQN">
    <property type="taxonomic scope" value="Bacteria"/>
</dbReference>
<evidence type="ECO:0008006" key="3">
    <source>
        <dbReference type="Google" id="ProtNLM"/>
    </source>
</evidence>
<name>A0A059L1X9_9PSED</name>
<reference evidence="1 2" key="1">
    <citation type="submission" date="2013-12" db="EMBL/GenBank/DDBJ databases">
        <authorList>
            <person name="Formusa P.A."/>
            <person name="Habash M."/>
            <person name="Lee H."/>
            <person name="Trevors J.T."/>
        </authorList>
    </citation>
    <scope>NUCLEOTIDE SEQUENCE [LARGE SCALE GENOMIC DNA]</scope>
    <source>
        <strain evidence="1 2">PD30</strain>
    </source>
</reference>